<comment type="caution">
    <text evidence="2">The sequence shown here is derived from an EMBL/GenBank/DDBJ whole genome shotgun (WGS) entry which is preliminary data.</text>
</comment>
<keyword evidence="1" id="KW-0472">Membrane</keyword>
<dbReference type="Proteomes" id="UP000186176">
    <property type="component" value="Unassembled WGS sequence"/>
</dbReference>
<keyword evidence="1" id="KW-0812">Transmembrane</keyword>
<proteinExistence type="predicted"/>
<dbReference type="OrthoDB" id="342735at2759"/>
<dbReference type="VEuPathDB" id="CryptoDB:cubi_02678"/>
<gene>
    <name evidence="2" type="ORF">cubi_02678</name>
</gene>
<dbReference type="GeneID" id="39979468"/>
<name>A0A1J4MLH6_9CRYT</name>
<feature type="transmembrane region" description="Helical" evidence="1">
    <location>
        <begin position="71"/>
        <end position="89"/>
    </location>
</feature>
<keyword evidence="1" id="KW-1133">Transmembrane helix</keyword>
<evidence type="ECO:0000256" key="1">
    <source>
        <dbReference type="SAM" id="Phobius"/>
    </source>
</evidence>
<dbReference type="EMBL" id="LRBP01000013">
    <property type="protein sequence ID" value="OII73876.1"/>
    <property type="molecule type" value="Genomic_DNA"/>
</dbReference>
<dbReference type="AlphaFoldDB" id="A0A1J4MLH6"/>
<accession>A0A1J4MLH6</accession>
<keyword evidence="3" id="KW-1185">Reference proteome</keyword>
<dbReference type="RefSeq" id="XP_028875096.1">
    <property type="nucleotide sequence ID" value="XM_029019689.1"/>
</dbReference>
<feature type="transmembrane region" description="Helical" evidence="1">
    <location>
        <begin position="95"/>
        <end position="114"/>
    </location>
</feature>
<organism evidence="2 3">
    <name type="scientific">Cryptosporidium ubiquitum</name>
    <dbReference type="NCBI Taxonomy" id="857276"/>
    <lineage>
        <taxon>Eukaryota</taxon>
        <taxon>Sar</taxon>
        <taxon>Alveolata</taxon>
        <taxon>Apicomplexa</taxon>
        <taxon>Conoidasida</taxon>
        <taxon>Coccidia</taxon>
        <taxon>Eucoccidiorida</taxon>
        <taxon>Eimeriorina</taxon>
        <taxon>Cryptosporidiidae</taxon>
        <taxon>Cryptosporidium</taxon>
    </lineage>
</organism>
<protein>
    <submittedName>
        <fullName evidence="2">Uncharacterized protein</fullName>
    </submittedName>
</protein>
<evidence type="ECO:0000313" key="2">
    <source>
        <dbReference type="EMBL" id="OII73876.1"/>
    </source>
</evidence>
<reference evidence="2 3" key="1">
    <citation type="submission" date="2016-10" db="EMBL/GenBank/DDBJ databases">
        <title>Reductive evolution of mitochondrial metabolism and differential evolution of invasion-related proteins in Cryptosporidium.</title>
        <authorList>
            <person name="Liu S."/>
            <person name="Roellig D.M."/>
            <person name="Guo Y."/>
            <person name="Li N."/>
            <person name="Frace M.A."/>
            <person name="Tang K."/>
            <person name="Zhang L."/>
            <person name="Feng Y."/>
            <person name="Xiao L."/>
        </authorList>
    </citation>
    <scope>NUCLEOTIDE SEQUENCE [LARGE SCALE GENOMIC DNA]</scope>
    <source>
        <strain evidence="2">39726</strain>
    </source>
</reference>
<sequence>MAQQYIYNKDYINQINEQVYREIGIPYDLEHFVRKGIKPNNYEDLIIHNSTTYGSQPIRNVMPENATDGKLNSIIGFGVVVLTLLIIYFFNKILFWLIVIFSIVCYFFFANKILENIETGDKKLPF</sequence>
<evidence type="ECO:0000313" key="3">
    <source>
        <dbReference type="Proteomes" id="UP000186176"/>
    </source>
</evidence>